<dbReference type="Proteomes" id="UP000320300">
    <property type="component" value="Unassembled WGS sequence"/>
</dbReference>
<dbReference type="InterPro" id="IPR048551">
    <property type="entry name" value="DACNV"/>
</dbReference>
<dbReference type="OrthoDB" id="733084at2"/>
<organism evidence="2 3">
    <name type="scientific">Pedobacter westerhofensis</name>
    <dbReference type="NCBI Taxonomy" id="425512"/>
    <lineage>
        <taxon>Bacteria</taxon>
        <taxon>Pseudomonadati</taxon>
        <taxon>Bacteroidota</taxon>
        <taxon>Sphingobacteriia</taxon>
        <taxon>Sphingobacteriales</taxon>
        <taxon>Sphingobacteriaceae</taxon>
        <taxon>Pedobacter</taxon>
    </lineage>
</organism>
<keyword evidence="3" id="KW-1185">Reference proteome</keyword>
<proteinExistence type="predicted"/>
<evidence type="ECO:0000259" key="1">
    <source>
        <dbReference type="Pfam" id="PF21751"/>
    </source>
</evidence>
<dbReference type="RefSeq" id="WP_142526171.1">
    <property type="nucleotide sequence ID" value="NZ_CBCSJO010000002.1"/>
</dbReference>
<accession>A0A521ABE7</accession>
<gene>
    <name evidence="2" type="ORF">SAMN06265348_10124</name>
</gene>
<evidence type="ECO:0000313" key="2">
    <source>
        <dbReference type="EMBL" id="SMO32081.1"/>
    </source>
</evidence>
<dbReference type="AlphaFoldDB" id="A0A521ABE7"/>
<evidence type="ECO:0000313" key="3">
    <source>
        <dbReference type="Proteomes" id="UP000320300"/>
    </source>
</evidence>
<feature type="domain" description="Probable sensor" evidence="1">
    <location>
        <begin position="25"/>
        <end position="122"/>
    </location>
</feature>
<protein>
    <recommendedName>
        <fullName evidence="1">Probable sensor domain-containing protein</fullName>
    </recommendedName>
</protein>
<dbReference type="EMBL" id="FXTN01000001">
    <property type="protein sequence ID" value="SMO32081.1"/>
    <property type="molecule type" value="Genomic_DNA"/>
</dbReference>
<dbReference type="Pfam" id="PF21751">
    <property type="entry name" value="DACNV"/>
    <property type="match status" value="1"/>
</dbReference>
<reference evidence="2 3" key="1">
    <citation type="submission" date="2017-05" db="EMBL/GenBank/DDBJ databases">
        <authorList>
            <person name="Varghese N."/>
            <person name="Submissions S."/>
        </authorList>
    </citation>
    <scope>NUCLEOTIDE SEQUENCE [LARGE SCALE GENOMIC DNA]</scope>
    <source>
        <strain evidence="2 3">DSM 19036</strain>
    </source>
</reference>
<name>A0A521ABE7_9SPHI</name>
<sequence length="436" mass="49758">MENARPQELAILVQDKLKKSKRITLIPELGVLNNLFECLFFTSMCKEESELIKVTVTFIDPANPDPHPPRRSVAERWSCISFDQRIPMTTKSLAKLSKAADPSCTSLAVYYDDHGLFIWGMIDQAMQYQNFLNYESENDSEQPGFFQVSIKDIGTLNILFDYELLATLNQNVLVQRYLDVLTIGPVAKILKRNSDFLKIKIREYLLETYPEQAFQEWEDFLDNLWIQTLSRLLLKIQNYQHGGALLIADESADIDIKYKIHYQRLIFAMIAYAKASIENHVLDRYITAQIHEGKRSISKSLYQKESAALLQKAGIADEITGAINFIASQTCVDGVVLFNRDMVSNGFGAVLRAKRMPRKIYVSATATATAKSLSAADPKDYGTRHRSMIAYCWNHPTALGLVISQDGEIRAFSKIEDKLIMWEKIKTQQYIKNKKL</sequence>